<accession>A0ABT0U4P6</accession>
<keyword evidence="2" id="KW-0378">Hydrolase</keyword>
<reference evidence="2 3" key="1">
    <citation type="journal article" date="2022" name="Syst. Appl. Microbiol.">
        <title>Rhodopirellula aestuarii sp. nov., a novel member of the genus Rhodopirellula isolated from brackish sediments collected in the Tagus River estuary, Portugal.</title>
        <authorList>
            <person name="Vitorino I.R."/>
            <person name="Klimek D."/>
            <person name="Calusinska M."/>
            <person name="Lobo-da-Cunha A."/>
            <person name="Vasconcelos V."/>
            <person name="Lage O.M."/>
        </authorList>
    </citation>
    <scope>NUCLEOTIDE SEQUENCE [LARGE SCALE GENOMIC DNA]</scope>
    <source>
        <strain evidence="2 3">ICT_H3.1</strain>
    </source>
</reference>
<dbReference type="Gene3D" id="3.40.50.1820">
    <property type="entry name" value="alpha/beta hydrolase"/>
    <property type="match status" value="1"/>
</dbReference>
<keyword evidence="3" id="KW-1185">Reference proteome</keyword>
<comment type="caution">
    <text evidence="2">The sequence shown here is derived from an EMBL/GenBank/DDBJ whole genome shotgun (WGS) entry which is preliminary data.</text>
</comment>
<name>A0ABT0U4P6_9BACT</name>
<dbReference type="Proteomes" id="UP001202961">
    <property type="component" value="Unassembled WGS sequence"/>
</dbReference>
<dbReference type="InterPro" id="IPR029058">
    <property type="entry name" value="AB_hydrolase_fold"/>
</dbReference>
<dbReference type="EMBL" id="JAMQBK010000039">
    <property type="protein sequence ID" value="MCM2371835.1"/>
    <property type="molecule type" value="Genomic_DNA"/>
</dbReference>
<gene>
    <name evidence="2" type="ORF">NB063_14590</name>
</gene>
<dbReference type="SUPFAM" id="SSF53474">
    <property type="entry name" value="alpha/beta-Hydrolases"/>
    <property type="match status" value="1"/>
</dbReference>
<proteinExistence type="predicted"/>
<dbReference type="RefSeq" id="WP_250929469.1">
    <property type="nucleotide sequence ID" value="NZ_JAMQBK010000039.1"/>
</dbReference>
<dbReference type="PANTHER" id="PTHR43037">
    <property type="entry name" value="UNNAMED PRODUCT-RELATED"/>
    <property type="match status" value="1"/>
</dbReference>
<evidence type="ECO:0000256" key="1">
    <source>
        <dbReference type="ARBA" id="ARBA00022729"/>
    </source>
</evidence>
<protein>
    <submittedName>
        <fullName evidence="2">Alpha/beta hydrolase</fullName>
    </submittedName>
</protein>
<evidence type="ECO:0000313" key="2">
    <source>
        <dbReference type="EMBL" id="MCM2371835.1"/>
    </source>
</evidence>
<sequence>MMSTSDRFSKRGPVSRVECGVVSRHNTALKSASAFISVGVSGVTRAPWTMLLACFVVALASANAVQAEQLITLRNGITLRGVYIEIATLDQNSFSLGADGGIQSRPIWMVDDGLRRTYIHRRGMVNNAPVDVPDLGLRIEFPQPVADGGDEVGSIGRILGVSPLNAYGRRELTVRGVDGSPTILHQGLTELTARYAKLETLKAEKSIRLDMRVATESIDTPSLLRIFQKRLDPNNPDERLETVRFFMEAERYGDARKELQSILNQFPEQEELRPQLTALVERQAMQLIEQAQLRRESGQPRLAEAILKQFPLGRVGRVTRLRVQDELTAIAKIRTQRDETVALLRKLLADLPAADQAALKPIADEIDDKLSANTLNRLSDFIRLGTNEATAARQRVALAIAGWILGSGSGEQNLTLTISLIEVRDLVQQFLAHPNPGARAAILAKLKTLEATRAELIAKLLPLLPPPMASDQAIAIHRGSEDAMESSDAAFHVPIDAVPDPHVQGMYHVGLNQDDYNSLTVTKPFDIPEPSYVVQLPPEYDPLRPYPCVVALHAAGAAAETQLNWWAGVASKQFLAPDESAAVEAADTETTQPPMPDHVRLGRAAQNGFIVVAPRWTRGGQQSYEYTMREHDAVLRSLRSAMRRFSIDADRVFIGGHGAGGAAAWDIALSHPDIWAGMISISAEPRKTLLHYDVNAVYMPTYIVMGEKDGRPLKRNGAVYDDYMSYQHDAMVVLYRGRGKEFFYEESGRIFDWMKTSEHRRPRLPESIEVASMRAGDRFFWWLEWDESLPDTVMDPILWDAVSSPKHAKVSASVGANNEIRISQAPSTAFTVWLSPDMPLDFGDQITVRYRNRRSNFQFSGEIDMLLEDTRTRADRVRPFWGKVSIP</sequence>
<evidence type="ECO:0000313" key="3">
    <source>
        <dbReference type="Proteomes" id="UP001202961"/>
    </source>
</evidence>
<dbReference type="GO" id="GO:0016787">
    <property type="term" value="F:hydrolase activity"/>
    <property type="evidence" value="ECO:0007669"/>
    <property type="project" value="UniProtKB-KW"/>
</dbReference>
<dbReference type="PANTHER" id="PTHR43037:SF1">
    <property type="entry name" value="BLL1128 PROTEIN"/>
    <property type="match status" value="1"/>
</dbReference>
<keyword evidence="1" id="KW-0732">Signal</keyword>
<dbReference type="InterPro" id="IPR050955">
    <property type="entry name" value="Plant_Biomass_Hydrol_Est"/>
</dbReference>
<organism evidence="2 3">
    <name type="scientific">Aporhodopirellula aestuarii</name>
    <dbReference type="NCBI Taxonomy" id="2950107"/>
    <lineage>
        <taxon>Bacteria</taxon>
        <taxon>Pseudomonadati</taxon>
        <taxon>Planctomycetota</taxon>
        <taxon>Planctomycetia</taxon>
        <taxon>Pirellulales</taxon>
        <taxon>Pirellulaceae</taxon>
        <taxon>Aporhodopirellula</taxon>
    </lineage>
</organism>